<keyword evidence="3" id="KW-0539">Nucleus</keyword>
<dbReference type="GO" id="GO:0000981">
    <property type="term" value="F:DNA-binding transcription factor activity, RNA polymerase II-specific"/>
    <property type="evidence" value="ECO:0007669"/>
    <property type="project" value="InterPro"/>
</dbReference>
<name>J3PGA0_GAET3</name>
<reference evidence="6" key="3">
    <citation type="submission" date="2010-09" db="EMBL/GenBank/DDBJ databases">
        <title>Annotation of Gaeumannomyces graminis var. tritici R3-111a-1.</title>
        <authorList>
            <consortium name="The Broad Institute Genome Sequencing Platform"/>
            <person name="Ma L.-J."/>
            <person name="Dead R."/>
            <person name="Young S.K."/>
            <person name="Zeng Q."/>
            <person name="Gargeya S."/>
            <person name="Fitzgerald M."/>
            <person name="Haas B."/>
            <person name="Abouelleil A."/>
            <person name="Alvarado L."/>
            <person name="Arachchi H.M."/>
            <person name="Berlin A."/>
            <person name="Brown A."/>
            <person name="Chapman S.B."/>
            <person name="Chen Z."/>
            <person name="Dunbar C."/>
            <person name="Freedman E."/>
            <person name="Gearin G."/>
            <person name="Gellesch M."/>
            <person name="Goldberg J."/>
            <person name="Griggs A."/>
            <person name="Gujja S."/>
            <person name="Heiman D."/>
            <person name="Howarth C."/>
            <person name="Larson L."/>
            <person name="Lui A."/>
            <person name="MacDonald P.J.P."/>
            <person name="Mehta T."/>
            <person name="Montmayeur A."/>
            <person name="Murphy C."/>
            <person name="Neiman D."/>
            <person name="Pearson M."/>
            <person name="Priest M."/>
            <person name="Roberts A."/>
            <person name="Saif S."/>
            <person name="Shea T."/>
            <person name="Shenoy N."/>
            <person name="Sisk P."/>
            <person name="Stolte C."/>
            <person name="Sykes S."/>
            <person name="Yandava C."/>
            <person name="Wortman J."/>
            <person name="Nusbaum C."/>
            <person name="Birren B."/>
        </authorList>
    </citation>
    <scope>NUCLEOTIDE SEQUENCE</scope>
    <source>
        <strain evidence="6">R3-111a-1</strain>
    </source>
</reference>
<sequence>MPAKPKSKCERCRADKQKCEPENRRWPGEKCDRCRMFNYACSASTLPMPGSSGPRDTPDVSQFAAKKYDIVLFKTPEQTGEVGRVIRIYIGEALQKEYHRSRAAEGPSKVDSEDLTLLPVHRAVAHDPPPPPTTISLRATNLDERDKKNRTPLHRAAMLRRAGWAQWLVGCGADVNAQDEDGMTPLHVAALSDEDGSIVDLLLAGPADKLLPNKHGVLPLHVAAAVSPNLAVMRKVVQWYQANGGVNLPDGEGRTPLHRAADDDWVVGGRIDELAAAGAEMDALDARGLTALHVAVLGQRAEAVLALLRNGAYVDALDSEGRTPLVLLLETYGEYLDSAVGNCELSPECYHPLRQISGLFLDVGANVLIRDKRGISALNVALFWYLRWTAKDAFDRHDWKSAPHPSLKAKFAEWWRKDVRRMGGGERAGRPKVPADVKDIWLNDVLDRLKDIEVVQGRCPPGVSNGRPPVVKDKTGRNAPIFKERADNVELVDFIEQQGDTLYLKKQ</sequence>
<dbReference type="OrthoDB" id="5122169at2759"/>
<dbReference type="InterPro" id="IPR036770">
    <property type="entry name" value="Ankyrin_rpt-contain_sf"/>
</dbReference>
<dbReference type="GeneID" id="20352982"/>
<proteinExistence type="predicted"/>
<dbReference type="HOGENOM" id="CLU_537528_0_0_1"/>
<evidence type="ECO:0000313" key="7">
    <source>
        <dbReference type="EnsemblFungi" id="EJT69640"/>
    </source>
</evidence>
<dbReference type="AlphaFoldDB" id="J3PGA0"/>
<dbReference type="PANTHER" id="PTHR24126:SF14">
    <property type="entry name" value="ANK_REP_REGION DOMAIN-CONTAINING PROTEIN"/>
    <property type="match status" value="1"/>
</dbReference>
<reference evidence="7" key="4">
    <citation type="journal article" date="2015" name="G3 (Bethesda)">
        <title>Genome sequences of three phytopathogenic species of the Magnaporthaceae family of fungi.</title>
        <authorList>
            <person name="Okagaki L.H."/>
            <person name="Nunes C.C."/>
            <person name="Sailsbery J."/>
            <person name="Clay B."/>
            <person name="Brown D."/>
            <person name="John T."/>
            <person name="Oh Y."/>
            <person name="Young N."/>
            <person name="Fitzgerald M."/>
            <person name="Haas B.J."/>
            <person name="Zeng Q."/>
            <person name="Young S."/>
            <person name="Adiconis X."/>
            <person name="Fan L."/>
            <person name="Levin J.Z."/>
            <person name="Mitchell T.K."/>
            <person name="Okubara P.A."/>
            <person name="Farman M.L."/>
            <person name="Kohn L.M."/>
            <person name="Birren B."/>
            <person name="Ma L.-J."/>
            <person name="Dean R.A."/>
        </authorList>
    </citation>
    <scope>NUCLEOTIDE SEQUENCE</scope>
    <source>
        <strain evidence="7">R3-111a-1</strain>
    </source>
</reference>
<dbReference type="PANTHER" id="PTHR24126">
    <property type="entry name" value="ANKYRIN REPEAT, PH AND SEC7 DOMAIN CONTAINING PROTEIN SECG-RELATED"/>
    <property type="match status" value="1"/>
</dbReference>
<dbReference type="eggNOG" id="KOG0192">
    <property type="taxonomic scope" value="Eukaryota"/>
</dbReference>
<evidence type="ECO:0000256" key="3">
    <source>
        <dbReference type="ARBA" id="ARBA00023242"/>
    </source>
</evidence>
<dbReference type="PROSITE" id="PS50297">
    <property type="entry name" value="ANK_REP_REGION"/>
    <property type="match status" value="3"/>
</dbReference>
<organism evidence="6">
    <name type="scientific">Gaeumannomyces tritici (strain R3-111a-1)</name>
    <name type="common">Wheat and barley take-all root rot fungus</name>
    <name type="synonym">Gaeumannomyces graminis var. tritici</name>
    <dbReference type="NCBI Taxonomy" id="644352"/>
    <lineage>
        <taxon>Eukaryota</taxon>
        <taxon>Fungi</taxon>
        <taxon>Dikarya</taxon>
        <taxon>Ascomycota</taxon>
        <taxon>Pezizomycotina</taxon>
        <taxon>Sordariomycetes</taxon>
        <taxon>Sordariomycetidae</taxon>
        <taxon>Magnaporthales</taxon>
        <taxon>Magnaporthaceae</taxon>
        <taxon>Gaeumannomyces</taxon>
    </lineage>
</organism>
<feature type="repeat" description="ANK" evidence="4">
    <location>
        <begin position="252"/>
        <end position="286"/>
    </location>
</feature>
<dbReference type="SUPFAM" id="SSF48403">
    <property type="entry name" value="Ankyrin repeat"/>
    <property type="match status" value="1"/>
</dbReference>
<dbReference type="Gene3D" id="1.25.40.20">
    <property type="entry name" value="Ankyrin repeat-containing domain"/>
    <property type="match status" value="2"/>
</dbReference>
<evidence type="ECO:0000259" key="5">
    <source>
        <dbReference type="PROSITE" id="PS50048"/>
    </source>
</evidence>
<reference evidence="6" key="2">
    <citation type="submission" date="2010-07" db="EMBL/GenBank/DDBJ databases">
        <authorList>
            <consortium name="The Broad Institute Genome Sequencing Platform"/>
            <consortium name="Broad Institute Genome Sequencing Center for Infectious Disease"/>
            <person name="Ma L.-J."/>
            <person name="Dead R."/>
            <person name="Young S."/>
            <person name="Zeng Q."/>
            <person name="Koehrsen M."/>
            <person name="Alvarado L."/>
            <person name="Berlin A."/>
            <person name="Chapman S.B."/>
            <person name="Chen Z."/>
            <person name="Freedman E."/>
            <person name="Gellesch M."/>
            <person name="Goldberg J."/>
            <person name="Griggs A."/>
            <person name="Gujja S."/>
            <person name="Heilman E.R."/>
            <person name="Heiman D."/>
            <person name="Hepburn T."/>
            <person name="Howarth C."/>
            <person name="Jen D."/>
            <person name="Larson L."/>
            <person name="Mehta T."/>
            <person name="Neiman D."/>
            <person name="Pearson M."/>
            <person name="Roberts A."/>
            <person name="Saif S."/>
            <person name="Shea T."/>
            <person name="Shenoy N."/>
            <person name="Sisk P."/>
            <person name="Stolte C."/>
            <person name="Sykes S."/>
            <person name="Walk T."/>
            <person name="White J."/>
            <person name="Yandava C."/>
            <person name="Haas B."/>
            <person name="Nusbaum C."/>
            <person name="Birren B."/>
        </authorList>
    </citation>
    <scope>NUCLEOTIDE SEQUENCE</scope>
    <source>
        <strain evidence="6">R3-111a-1</strain>
    </source>
</reference>
<dbReference type="RefSeq" id="XP_009228688.1">
    <property type="nucleotide sequence ID" value="XM_009230424.1"/>
</dbReference>
<dbReference type="InterPro" id="IPR002110">
    <property type="entry name" value="Ankyrin_rpt"/>
</dbReference>
<dbReference type="SMART" id="SM00248">
    <property type="entry name" value="ANK"/>
    <property type="match status" value="4"/>
</dbReference>
<feature type="domain" description="Zn(2)-C6 fungal-type" evidence="5">
    <location>
        <begin position="8"/>
        <end position="43"/>
    </location>
</feature>
<evidence type="ECO:0000256" key="1">
    <source>
        <dbReference type="ARBA" id="ARBA00022737"/>
    </source>
</evidence>
<feature type="repeat" description="ANK" evidence="4">
    <location>
        <begin position="287"/>
        <end position="319"/>
    </location>
</feature>
<feature type="repeat" description="ANK" evidence="4">
    <location>
        <begin position="148"/>
        <end position="180"/>
    </location>
</feature>
<dbReference type="EnsemblFungi" id="EJT69640">
    <property type="protein sequence ID" value="EJT69640"/>
    <property type="gene ID" value="GGTG_12524"/>
</dbReference>
<reference evidence="8" key="1">
    <citation type="submission" date="2010-07" db="EMBL/GenBank/DDBJ databases">
        <title>The genome sequence of Gaeumannomyces graminis var. tritici strain R3-111a-1.</title>
        <authorList>
            <consortium name="The Broad Institute Genome Sequencing Platform"/>
            <person name="Ma L.-J."/>
            <person name="Dead R."/>
            <person name="Young S."/>
            <person name="Zeng Q."/>
            <person name="Koehrsen M."/>
            <person name="Alvarado L."/>
            <person name="Berlin A."/>
            <person name="Chapman S.B."/>
            <person name="Chen Z."/>
            <person name="Freedman E."/>
            <person name="Gellesch M."/>
            <person name="Goldberg J."/>
            <person name="Griggs A."/>
            <person name="Gujja S."/>
            <person name="Heilman E.R."/>
            <person name="Heiman D."/>
            <person name="Hepburn T."/>
            <person name="Howarth C."/>
            <person name="Jen D."/>
            <person name="Larson L."/>
            <person name="Mehta T."/>
            <person name="Neiman D."/>
            <person name="Pearson M."/>
            <person name="Roberts A."/>
            <person name="Saif S."/>
            <person name="Shea T."/>
            <person name="Shenoy N."/>
            <person name="Sisk P."/>
            <person name="Stolte C."/>
            <person name="Sykes S."/>
            <person name="Walk T."/>
            <person name="White J."/>
            <person name="Yandava C."/>
            <person name="Haas B."/>
            <person name="Nusbaum C."/>
            <person name="Birren B."/>
        </authorList>
    </citation>
    <scope>NUCLEOTIDE SEQUENCE [LARGE SCALE GENOMIC DNA]</scope>
    <source>
        <strain evidence="8">R3-111a-1</strain>
    </source>
</reference>
<dbReference type="EMBL" id="GL385403">
    <property type="protein sequence ID" value="EJT69640.1"/>
    <property type="molecule type" value="Genomic_DNA"/>
</dbReference>
<evidence type="ECO:0000256" key="2">
    <source>
        <dbReference type="ARBA" id="ARBA00023043"/>
    </source>
</evidence>
<evidence type="ECO:0000313" key="6">
    <source>
        <dbReference type="EMBL" id="EJT69640.1"/>
    </source>
</evidence>
<dbReference type="STRING" id="644352.J3PGA0"/>
<feature type="repeat" description="ANK" evidence="4">
    <location>
        <begin position="181"/>
        <end position="214"/>
    </location>
</feature>
<keyword evidence="2 4" id="KW-0040">ANK repeat</keyword>
<protein>
    <recommendedName>
        <fullName evidence="5">Zn(2)-C6 fungal-type domain-containing protein</fullName>
    </recommendedName>
</protein>
<accession>J3PGA0</accession>
<keyword evidence="1" id="KW-0677">Repeat</keyword>
<evidence type="ECO:0000256" key="4">
    <source>
        <dbReference type="PROSITE-ProRule" id="PRU00023"/>
    </source>
</evidence>
<dbReference type="PROSITE" id="PS50048">
    <property type="entry name" value="ZN2_CY6_FUNGAL_2"/>
    <property type="match status" value="1"/>
</dbReference>
<dbReference type="Proteomes" id="UP000006039">
    <property type="component" value="Unassembled WGS sequence"/>
</dbReference>
<dbReference type="VEuPathDB" id="FungiDB:GGTG_12524"/>
<dbReference type="InterPro" id="IPR001138">
    <property type="entry name" value="Zn2Cys6_DnaBD"/>
</dbReference>
<dbReference type="Pfam" id="PF00023">
    <property type="entry name" value="Ank"/>
    <property type="match status" value="1"/>
</dbReference>
<reference evidence="7" key="5">
    <citation type="submission" date="2018-04" db="UniProtKB">
        <authorList>
            <consortium name="EnsemblFungi"/>
        </authorList>
    </citation>
    <scope>IDENTIFICATION</scope>
    <source>
        <strain evidence="7">R3-111a-1</strain>
    </source>
</reference>
<dbReference type="PROSITE" id="PS50088">
    <property type="entry name" value="ANK_REPEAT"/>
    <property type="match status" value="4"/>
</dbReference>
<dbReference type="Pfam" id="PF12796">
    <property type="entry name" value="Ank_2"/>
    <property type="match status" value="1"/>
</dbReference>
<keyword evidence="8" id="KW-1185">Reference proteome</keyword>
<gene>
    <name evidence="7" type="primary">20352982</name>
    <name evidence="6" type="ORF">GGTG_12524</name>
</gene>
<dbReference type="GO" id="GO:0008270">
    <property type="term" value="F:zinc ion binding"/>
    <property type="evidence" value="ECO:0007669"/>
    <property type="project" value="InterPro"/>
</dbReference>
<evidence type="ECO:0000313" key="8">
    <source>
        <dbReference type="Proteomes" id="UP000006039"/>
    </source>
</evidence>